<keyword evidence="1" id="KW-1133">Transmembrane helix</keyword>
<keyword evidence="3" id="KW-1185">Reference proteome</keyword>
<proteinExistence type="predicted"/>
<evidence type="ECO:0000313" key="2">
    <source>
        <dbReference type="EMBL" id="KZT27352.1"/>
    </source>
</evidence>
<name>A0A165TY73_9AGAM</name>
<sequence length="63" mass="7055">MALPSMSFCPTIVFMGIYFTLSKFYLGALFAHLNARKRLKDTSVGYRSIHLSKIPQARSADGE</sequence>
<keyword evidence="1" id="KW-0812">Transmembrane</keyword>
<keyword evidence="1" id="KW-0472">Membrane</keyword>
<dbReference type="Proteomes" id="UP000076761">
    <property type="component" value="Unassembled WGS sequence"/>
</dbReference>
<organism evidence="2 3">
    <name type="scientific">Neolentinus lepideus HHB14362 ss-1</name>
    <dbReference type="NCBI Taxonomy" id="1314782"/>
    <lineage>
        <taxon>Eukaryota</taxon>
        <taxon>Fungi</taxon>
        <taxon>Dikarya</taxon>
        <taxon>Basidiomycota</taxon>
        <taxon>Agaricomycotina</taxon>
        <taxon>Agaricomycetes</taxon>
        <taxon>Gloeophyllales</taxon>
        <taxon>Gloeophyllaceae</taxon>
        <taxon>Neolentinus</taxon>
    </lineage>
</organism>
<reference evidence="2 3" key="1">
    <citation type="journal article" date="2016" name="Mol. Biol. Evol.">
        <title>Comparative Genomics of Early-Diverging Mushroom-Forming Fungi Provides Insights into the Origins of Lignocellulose Decay Capabilities.</title>
        <authorList>
            <person name="Nagy L.G."/>
            <person name="Riley R."/>
            <person name="Tritt A."/>
            <person name="Adam C."/>
            <person name="Daum C."/>
            <person name="Floudas D."/>
            <person name="Sun H."/>
            <person name="Yadav J.S."/>
            <person name="Pangilinan J."/>
            <person name="Larsson K.H."/>
            <person name="Matsuura K."/>
            <person name="Barry K."/>
            <person name="Labutti K."/>
            <person name="Kuo R."/>
            <person name="Ohm R.A."/>
            <person name="Bhattacharya S.S."/>
            <person name="Shirouzu T."/>
            <person name="Yoshinaga Y."/>
            <person name="Martin F.M."/>
            <person name="Grigoriev I.V."/>
            <person name="Hibbett D.S."/>
        </authorList>
    </citation>
    <scope>NUCLEOTIDE SEQUENCE [LARGE SCALE GENOMIC DNA]</scope>
    <source>
        <strain evidence="2 3">HHB14362 ss-1</strain>
    </source>
</reference>
<gene>
    <name evidence="2" type="ORF">NEOLEDRAFT_1130884</name>
</gene>
<dbReference type="InParanoid" id="A0A165TY73"/>
<accession>A0A165TY73</accession>
<dbReference type="EMBL" id="KV425562">
    <property type="protein sequence ID" value="KZT27352.1"/>
    <property type="molecule type" value="Genomic_DNA"/>
</dbReference>
<evidence type="ECO:0000256" key="1">
    <source>
        <dbReference type="SAM" id="Phobius"/>
    </source>
</evidence>
<evidence type="ECO:0000313" key="3">
    <source>
        <dbReference type="Proteomes" id="UP000076761"/>
    </source>
</evidence>
<dbReference type="AlphaFoldDB" id="A0A165TY73"/>
<feature type="transmembrane region" description="Helical" evidence="1">
    <location>
        <begin position="12"/>
        <end position="33"/>
    </location>
</feature>
<protein>
    <submittedName>
        <fullName evidence="2">Uncharacterized protein</fullName>
    </submittedName>
</protein>